<dbReference type="KEGG" id="rpm:RSPPHO_02781"/>
<accession>H6SP82</accession>
<gene>
    <name evidence="2" type="ORF">RSPPHO_02781</name>
</gene>
<dbReference type="Proteomes" id="UP000033220">
    <property type="component" value="Chromosome DSM 122"/>
</dbReference>
<keyword evidence="3" id="KW-1185">Reference proteome</keyword>
<dbReference type="HOGENOM" id="CLU_507028_0_0_5"/>
<evidence type="ECO:0008006" key="4">
    <source>
        <dbReference type="Google" id="ProtNLM"/>
    </source>
</evidence>
<keyword evidence="1" id="KW-1133">Transmembrane helix</keyword>
<evidence type="ECO:0000256" key="1">
    <source>
        <dbReference type="SAM" id="Phobius"/>
    </source>
</evidence>
<dbReference type="AntiFam" id="ANF00014">
    <property type="entry name" value="tRNA translation"/>
</dbReference>
<dbReference type="AlphaFoldDB" id="H6SP82"/>
<protein>
    <recommendedName>
        <fullName evidence="4">Prepilin-type N-terminal cleavage/methylation domain-containing protein</fullName>
    </recommendedName>
</protein>
<dbReference type="eggNOG" id="COG2165">
    <property type="taxonomic scope" value="Bacteria"/>
</dbReference>
<reference evidence="2 3" key="1">
    <citation type="submission" date="2012-02" db="EMBL/GenBank/DDBJ databases">
        <title>Shotgun genome sequence of Phaeospirillum photometricum DSM 122.</title>
        <authorList>
            <person name="Duquesne K."/>
            <person name="Sturgis J."/>
        </authorList>
    </citation>
    <scope>NUCLEOTIDE SEQUENCE [LARGE SCALE GENOMIC DNA]</scope>
    <source>
        <strain evidence="3">DSM122</strain>
    </source>
</reference>
<sequence>MVPCGARGRAPHFLFSQHKSKDPRETGALGCFIRMVRPAGFEPTTFGFGGQRSIQLSYGRVGRRNVARGAGAAKRENEVRGIFFRTRPGVALMEMAIVVAVLGVAAWAGLTLAGPRARQDREREARAEVAGMLALLTQRARLEGRLPCPDTTGDGVADGAPGACAAARGALPWVSMGAAPTQARDPWHRPLVYVVTPAATAPGALDCTAAFPDPGFVLISRVGAEGRGVLVAVVSEGANGALSPPPSVAEGLNRRAGAEPTLYGAPLATETGGFDDVVGALGVGTLRQGMGCPASPFRIVGSVPTTADALSEAAGVVWTPRTAEVLDSGQTTVSLPAGGPTLVAGGGTLAVSATGAGLGVWSEATPAGAFPEDQSGLEVTTTTSGVARTLALVWAAPVAGVTLSVSGLSRERVVPLPWRQSHDPQGTRCLDAVLADGSCRVAWIEGLALEAWRGDTSLGRLTLRACPSAPEGSLASFSRIAFAGGAFDRLRLSALPVIDGSGAVLSGESSGALLAGLALVSCAGGCPASALVLTGCP</sequence>
<dbReference type="EMBL" id="HE663493">
    <property type="protein sequence ID" value="CCG09407.1"/>
    <property type="molecule type" value="Genomic_DNA"/>
</dbReference>
<name>H6SP82_PARPM</name>
<organism evidence="2 3">
    <name type="scientific">Pararhodospirillum photometricum DSM 122</name>
    <dbReference type="NCBI Taxonomy" id="1150469"/>
    <lineage>
        <taxon>Bacteria</taxon>
        <taxon>Pseudomonadati</taxon>
        <taxon>Pseudomonadota</taxon>
        <taxon>Alphaproteobacteria</taxon>
        <taxon>Rhodospirillales</taxon>
        <taxon>Rhodospirillaceae</taxon>
        <taxon>Pararhodospirillum</taxon>
    </lineage>
</organism>
<keyword evidence="1" id="KW-0812">Transmembrane</keyword>
<keyword evidence="1" id="KW-0472">Membrane</keyword>
<proteinExistence type="predicted"/>
<dbReference type="PATRIC" id="fig|1150469.3.peg.3149"/>
<evidence type="ECO:0000313" key="3">
    <source>
        <dbReference type="Proteomes" id="UP000033220"/>
    </source>
</evidence>
<evidence type="ECO:0000313" key="2">
    <source>
        <dbReference type="EMBL" id="CCG09407.1"/>
    </source>
</evidence>
<feature type="transmembrane region" description="Helical" evidence="1">
    <location>
        <begin position="90"/>
        <end position="110"/>
    </location>
</feature>
<dbReference type="STRING" id="1150469.RSPPHO_02781"/>